<name>X0WHI5_9ZZZZ</name>
<comment type="caution">
    <text evidence="1">The sequence shown here is derived from an EMBL/GenBank/DDBJ whole genome shotgun (WGS) entry which is preliminary data.</text>
</comment>
<proteinExistence type="predicted"/>
<protein>
    <submittedName>
        <fullName evidence="1">Uncharacterized protein</fullName>
    </submittedName>
</protein>
<organism evidence="1">
    <name type="scientific">marine sediment metagenome</name>
    <dbReference type="NCBI Taxonomy" id="412755"/>
    <lineage>
        <taxon>unclassified sequences</taxon>
        <taxon>metagenomes</taxon>
        <taxon>ecological metagenomes</taxon>
    </lineage>
</organism>
<dbReference type="AlphaFoldDB" id="X0WHI5"/>
<reference evidence="1" key="1">
    <citation type="journal article" date="2014" name="Front. Microbiol.">
        <title>High frequency of phylogenetically diverse reductive dehalogenase-homologous genes in deep subseafloor sedimentary metagenomes.</title>
        <authorList>
            <person name="Kawai M."/>
            <person name="Futagami T."/>
            <person name="Toyoda A."/>
            <person name="Takaki Y."/>
            <person name="Nishi S."/>
            <person name="Hori S."/>
            <person name="Arai W."/>
            <person name="Tsubouchi T."/>
            <person name="Morono Y."/>
            <person name="Uchiyama I."/>
            <person name="Ito T."/>
            <person name="Fujiyama A."/>
            <person name="Inagaki F."/>
            <person name="Takami H."/>
        </authorList>
    </citation>
    <scope>NUCLEOTIDE SEQUENCE</scope>
    <source>
        <strain evidence="1">Expedition CK06-06</strain>
    </source>
</reference>
<evidence type="ECO:0000313" key="1">
    <source>
        <dbReference type="EMBL" id="GAG30419.1"/>
    </source>
</evidence>
<sequence>RKAFASRDLDRFSNAAGVGWSEDVSGAADGHAPSFYPLEAVI</sequence>
<accession>X0WHI5</accession>
<dbReference type="EMBL" id="BARS01043903">
    <property type="protein sequence ID" value="GAG30419.1"/>
    <property type="molecule type" value="Genomic_DNA"/>
</dbReference>
<gene>
    <name evidence="1" type="ORF">S01H1_66404</name>
</gene>
<feature type="non-terminal residue" evidence="1">
    <location>
        <position position="1"/>
    </location>
</feature>